<organism evidence="1 2">
    <name type="scientific">Paramecium primaurelia</name>
    <dbReference type="NCBI Taxonomy" id="5886"/>
    <lineage>
        <taxon>Eukaryota</taxon>
        <taxon>Sar</taxon>
        <taxon>Alveolata</taxon>
        <taxon>Ciliophora</taxon>
        <taxon>Intramacronucleata</taxon>
        <taxon>Oligohymenophorea</taxon>
        <taxon>Peniculida</taxon>
        <taxon>Parameciidae</taxon>
        <taxon>Paramecium</taxon>
    </lineage>
</organism>
<dbReference type="Proteomes" id="UP000688137">
    <property type="component" value="Unassembled WGS sequence"/>
</dbReference>
<keyword evidence="2" id="KW-1185">Reference proteome</keyword>
<evidence type="ECO:0000313" key="1">
    <source>
        <dbReference type="EMBL" id="CAD8045350.1"/>
    </source>
</evidence>
<reference evidence="1" key="1">
    <citation type="submission" date="2021-01" db="EMBL/GenBank/DDBJ databases">
        <authorList>
            <consortium name="Genoscope - CEA"/>
            <person name="William W."/>
        </authorList>
    </citation>
    <scope>NUCLEOTIDE SEQUENCE</scope>
</reference>
<protein>
    <submittedName>
        <fullName evidence="1">Uncharacterized protein</fullName>
    </submittedName>
</protein>
<dbReference type="EMBL" id="CAJJDM010000006">
    <property type="protein sequence ID" value="CAD8045350.1"/>
    <property type="molecule type" value="Genomic_DNA"/>
</dbReference>
<proteinExistence type="predicted"/>
<gene>
    <name evidence="1" type="ORF">PPRIM_AZ9-3.1.T0090375</name>
</gene>
<comment type="caution">
    <text evidence="1">The sequence shown here is derived from an EMBL/GenBank/DDBJ whole genome shotgun (WGS) entry which is preliminary data.</text>
</comment>
<accession>A0A8S1JXF3</accession>
<dbReference type="AlphaFoldDB" id="A0A8S1JXF3"/>
<evidence type="ECO:0000313" key="2">
    <source>
        <dbReference type="Proteomes" id="UP000688137"/>
    </source>
</evidence>
<name>A0A8S1JXF3_PARPR</name>
<sequence>MICKSLGLFLFKFSISTMQIIKPIKKQHRNYHISVLKIFGKSKSKLGINFLFIRTYIKSVQRHTIFFIITTHYNRILNKFNFQWKNGYNCIQQSL</sequence>